<evidence type="ECO:0000256" key="1">
    <source>
        <dbReference type="ARBA" id="ARBA00010830"/>
    </source>
</evidence>
<feature type="compositionally biased region" description="Low complexity" evidence="3">
    <location>
        <begin position="134"/>
        <end position="163"/>
    </location>
</feature>
<dbReference type="Gene3D" id="1.10.1200.100">
    <property type="entry name" value="conserved protein domain from corynebacterium diphtheriae"/>
    <property type="match status" value="1"/>
</dbReference>
<feature type="region of interest" description="Disordered" evidence="3">
    <location>
        <begin position="1"/>
        <end position="28"/>
    </location>
</feature>
<evidence type="ECO:0000256" key="2">
    <source>
        <dbReference type="ARBA" id="ARBA00022801"/>
    </source>
</evidence>
<keyword evidence="7" id="KW-1185">Reference proteome</keyword>
<dbReference type="SUPFAM" id="SSF53955">
    <property type="entry name" value="Lysozyme-like"/>
    <property type="match status" value="1"/>
</dbReference>
<dbReference type="EMBL" id="QJKF01000003">
    <property type="protein sequence ID" value="PXX66786.1"/>
    <property type="molecule type" value="Genomic_DNA"/>
</dbReference>
<organism evidence="6 7">
    <name type="scientific">Nocardia tenerifensis</name>
    <dbReference type="NCBI Taxonomy" id="228006"/>
    <lineage>
        <taxon>Bacteria</taxon>
        <taxon>Bacillati</taxon>
        <taxon>Actinomycetota</taxon>
        <taxon>Actinomycetes</taxon>
        <taxon>Mycobacteriales</taxon>
        <taxon>Nocardiaceae</taxon>
        <taxon>Nocardia</taxon>
    </lineage>
</organism>
<reference evidence="6 7" key="1">
    <citation type="submission" date="2018-05" db="EMBL/GenBank/DDBJ databases">
        <title>Genomic Encyclopedia of Type Strains, Phase IV (KMG-IV): sequencing the most valuable type-strain genomes for metagenomic binning, comparative biology and taxonomic classification.</title>
        <authorList>
            <person name="Goeker M."/>
        </authorList>
    </citation>
    <scope>NUCLEOTIDE SEQUENCE [LARGE SCALE GENOMIC DNA]</scope>
    <source>
        <strain evidence="6 7">DSM 44704</strain>
    </source>
</reference>
<feature type="domain" description="Resuscitation-promoting factor core lysozyme-like" evidence="4">
    <location>
        <begin position="51"/>
        <end position="127"/>
    </location>
</feature>
<evidence type="ECO:0000313" key="6">
    <source>
        <dbReference type="EMBL" id="PXX66786.1"/>
    </source>
</evidence>
<dbReference type="Pfam" id="PF06737">
    <property type="entry name" value="Transglycosylas"/>
    <property type="match status" value="1"/>
</dbReference>
<dbReference type="CDD" id="cd13925">
    <property type="entry name" value="RPF"/>
    <property type="match status" value="1"/>
</dbReference>
<dbReference type="GO" id="GO:0016787">
    <property type="term" value="F:hydrolase activity"/>
    <property type="evidence" value="ECO:0007669"/>
    <property type="project" value="UniProtKB-KW"/>
</dbReference>
<comment type="caution">
    <text evidence="6">The sequence shown here is derived from an EMBL/GenBank/DDBJ whole genome shotgun (WGS) entry which is preliminary data.</text>
</comment>
<accession>A0A318K9W1</accession>
<dbReference type="Proteomes" id="UP000247569">
    <property type="component" value="Unassembled WGS sequence"/>
</dbReference>
<evidence type="ECO:0000256" key="3">
    <source>
        <dbReference type="SAM" id="MobiDB-lite"/>
    </source>
</evidence>
<feature type="domain" description="Resuscitation-promoting factor Rpf1 C-terminal" evidence="5">
    <location>
        <begin position="132"/>
        <end position="218"/>
    </location>
</feature>
<keyword evidence="2" id="KW-0378">Hydrolase</keyword>
<dbReference type="InterPro" id="IPR021630">
    <property type="entry name" value="Rpf1_C"/>
</dbReference>
<proteinExistence type="inferred from homology"/>
<gene>
    <name evidence="6" type="ORF">DFR70_103536</name>
</gene>
<evidence type="ECO:0000313" key="7">
    <source>
        <dbReference type="Proteomes" id="UP000247569"/>
    </source>
</evidence>
<evidence type="ECO:0000259" key="5">
    <source>
        <dbReference type="Pfam" id="PF11574"/>
    </source>
</evidence>
<dbReference type="InterPro" id="IPR023346">
    <property type="entry name" value="Lysozyme-like_dom_sf"/>
</dbReference>
<feature type="region of interest" description="Disordered" evidence="3">
    <location>
        <begin position="132"/>
        <end position="163"/>
    </location>
</feature>
<name>A0A318K9W1_9NOCA</name>
<evidence type="ECO:0000259" key="4">
    <source>
        <dbReference type="Pfam" id="PF06737"/>
    </source>
</evidence>
<dbReference type="Gene3D" id="1.10.530.10">
    <property type="match status" value="1"/>
</dbReference>
<dbReference type="InterPro" id="IPR044905">
    <property type="entry name" value="Rpf1_C_sf"/>
</dbReference>
<dbReference type="InterPro" id="IPR010618">
    <property type="entry name" value="RPF"/>
</dbReference>
<sequence length="223" mass="23314">MTSQVRREEDEPDMSGRHRKPSSTGRTVAKVAVTGAIMGTAGVALAGNASAAPDSDWDRLAQCEAGGNWGINTGNGFQGGLQFSPSTWRAHGGGEYAASANQATREQQIAVAEKVLASQGWGAWPSCSANLGLSSAPTPRTAPATTESPRWNPEPAQQAVQAAPDSTQQVFSAVDRALEVVQSQGVQVPKEAFDFFNAAKASNTKLDPAIVNFYEANKGLLPS</sequence>
<protein>
    <submittedName>
        <fullName evidence="6">Uncharacterized protein DUF3235</fullName>
    </submittedName>
</protein>
<dbReference type="AlphaFoldDB" id="A0A318K9W1"/>
<dbReference type="Pfam" id="PF11574">
    <property type="entry name" value="Rpf1_C"/>
    <property type="match status" value="1"/>
</dbReference>
<comment type="similarity">
    <text evidence="1">Belongs to the transglycosylase family. Rpf subfamily.</text>
</comment>